<evidence type="ECO:0000313" key="1">
    <source>
        <dbReference type="EMBL" id="KDM53201.1"/>
    </source>
</evidence>
<proteinExistence type="predicted"/>
<sequence>MAKIDWLIASKQRAIELGYEPIEAPEAFGGEVFIKNGFKWIHDISFLKQSLNVQTDKALENLGYNVDDYYDYNSTNGEFLNIKAKREWDQIMDDYWD</sequence>
<gene>
    <name evidence="1" type="ORF">AE32_03473</name>
</gene>
<evidence type="ECO:0000313" key="2">
    <source>
        <dbReference type="Proteomes" id="UP000027208"/>
    </source>
</evidence>
<reference evidence="1 2" key="1">
    <citation type="submission" date="2014-04" db="EMBL/GenBank/DDBJ databases">
        <title>The Genome Sequence of Acinetobacter baumanii BIDMC 57.</title>
        <authorList>
            <consortium name="The Broad Institute Genomics Platform"/>
            <consortium name="The Broad Institute Genome Sequencing Center for Infectious Disease"/>
            <person name="Murphy C."/>
            <person name="Cosimi L."/>
            <person name="Cerqueira G."/>
            <person name="Feldgarden M."/>
            <person name="Earl A."/>
            <person name="Spencer M.D."/>
            <person name="Fodor A."/>
            <person name="Sautter R.L."/>
            <person name="Hung D."/>
            <person name="Onderdonk A.B."/>
            <person name="Ernst C."/>
            <person name="Delaney M."/>
            <person name="DuBois A."/>
            <person name="Young S.K."/>
            <person name="Zeng Q."/>
            <person name="Gargeya S."/>
            <person name="Abouelleil A."/>
            <person name="Alvarado L."/>
            <person name="Chapman S.B."/>
            <person name="Gainer-Dewar J."/>
            <person name="Goldberg J."/>
            <person name="Griggs A."/>
            <person name="Gujja S."/>
            <person name="Hansen M."/>
            <person name="Howarth C."/>
            <person name="Imamovic A."/>
            <person name="Larimer J."/>
            <person name="Pearson M."/>
            <person name="Poon T.W."/>
            <person name="Priest M."/>
            <person name="Roberts A."/>
            <person name="Saif S."/>
            <person name="Shea T."/>
            <person name="Sykes S."/>
            <person name="Wortman J."/>
            <person name="Nusbaum C."/>
            <person name="Birren B."/>
        </authorList>
    </citation>
    <scope>NUCLEOTIDE SEQUENCE [LARGE SCALE GENOMIC DNA]</scope>
    <source>
        <strain evidence="1 2">BIDMC 57</strain>
    </source>
</reference>
<dbReference type="AlphaFoldDB" id="A0A836MHW4"/>
<comment type="caution">
    <text evidence="1">The sequence shown here is derived from an EMBL/GenBank/DDBJ whole genome shotgun (WGS) entry which is preliminary data.</text>
</comment>
<dbReference type="Proteomes" id="UP000027208">
    <property type="component" value="Unassembled WGS sequence"/>
</dbReference>
<dbReference type="EMBL" id="JMUI01000017">
    <property type="protein sequence ID" value="KDM53201.1"/>
    <property type="molecule type" value="Genomic_DNA"/>
</dbReference>
<organism evidence="1 2">
    <name type="scientific">Acinetobacter nosocomialis</name>
    <dbReference type="NCBI Taxonomy" id="106654"/>
    <lineage>
        <taxon>Bacteria</taxon>
        <taxon>Pseudomonadati</taxon>
        <taxon>Pseudomonadota</taxon>
        <taxon>Gammaproteobacteria</taxon>
        <taxon>Moraxellales</taxon>
        <taxon>Moraxellaceae</taxon>
        <taxon>Acinetobacter</taxon>
        <taxon>Acinetobacter calcoaceticus/baumannii complex</taxon>
    </lineage>
</organism>
<dbReference type="RefSeq" id="WP_031953506.1">
    <property type="nucleotide sequence ID" value="NZ_KK737786.1"/>
</dbReference>
<accession>A0A836MHW4</accession>
<name>A0A836MHW4_ACINO</name>
<protein>
    <submittedName>
        <fullName evidence="1">Uncharacterized protein</fullName>
    </submittedName>
</protein>